<sequence length="327" mass="34950">MKAIQITEFGSTEHMKYVDVNVPKLTSKQVLIAVKSTSVNFGDIKARYGNKGQKTPPFIPGLEAAGIIERIGDEVTSLSIGQRVLAFPHEGSYAEYVVADENLTFGLPDFVEFDVAGACGITSFLSYKLLADIAKIKAGENVLIHSASGGVGTTAIQIARALGANMIIGAVGHENKYPVALEAGADHVVCYSDESFSDKVMEITNGKGVHIVLDSVGGTITAQSMQCLCNYGRLVVFGNSSGTYAQLTTDQLHSSCRSVLGFSFATTRKEQPESLQGIAREVFRLLESGQLHIKISKKMPLADAAAAHQLIESRQSTGKIVLYTMGI</sequence>
<evidence type="ECO:0000256" key="4">
    <source>
        <dbReference type="ARBA" id="ARBA00022857"/>
    </source>
</evidence>
<dbReference type="InterPro" id="IPR051603">
    <property type="entry name" value="Zinc-ADH_QOR/CCCR"/>
</dbReference>
<dbReference type="Proteomes" id="UP001519272">
    <property type="component" value="Unassembled WGS sequence"/>
</dbReference>
<dbReference type="InterPro" id="IPR013154">
    <property type="entry name" value="ADH-like_N"/>
</dbReference>
<evidence type="ECO:0000256" key="3">
    <source>
        <dbReference type="ARBA" id="ARBA00022490"/>
    </source>
</evidence>
<evidence type="ECO:0000256" key="1">
    <source>
        <dbReference type="ARBA" id="ARBA00004496"/>
    </source>
</evidence>
<dbReference type="PANTHER" id="PTHR44154:SF1">
    <property type="entry name" value="QUINONE OXIDOREDUCTASE"/>
    <property type="match status" value="1"/>
</dbReference>
<dbReference type="InterPro" id="IPR011032">
    <property type="entry name" value="GroES-like_sf"/>
</dbReference>
<dbReference type="InterPro" id="IPR036291">
    <property type="entry name" value="NAD(P)-bd_dom_sf"/>
</dbReference>
<dbReference type="CDD" id="cd08241">
    <property type="entry name" value="QOR1"/>
    <property type="match status" value="1"/>
</dbReference>
<dbReference type="SUPFAM" id="SSF50129">
    <property type="entry name" value="GroES-like"/>
    <property type="match status" value="1"/>
</dbReference>
<dbReference type="RefSeq" id="WP_210089450.1">
    <property type="nucleotide sequence ID" value="NZ_JAGGKG010000010.1"/>
</dbReference>
<evidence type="ECO:0000256" key="5">
    <source>
        <dbReference type="ARBA" id="ARBA00022884"/>
    </source>
</evidence>
<dbReference type="PROSITE" id="PS01162">
    <property type="entry name" value="QOR_ZETA_CRYSTAL"/>
    <property type="match status" value="1"/>
</dbReference>
<comment type="caution">
    <text evidence="8">The sequence shown here is derived from an EMBL/GenBank/DDBJ whole genome shotgun (WGS) entry which is preliminary data.</text>
</comment>
<name>A0ABS4FTD0_9BACL</name>
<reference evidence="8 9" key="1">
    <citation type="submission" date="2021-03" db="EMBL/GenBank/DDBJ databases">
        <title>Genomic Encyclopedia of Type Strains, Phase IV (KMG-IV): sequencing the most valuable type-strain genomes for metagenomic binning, comparative biology and taxonomic classification.</title>
        <authorList>
            <person name="Goeker M."/>
        </authorList>
    </citation>
    <scope>NUCLEOTIDE SEQUENCE [LARGE SCALE GENOMIC DNA]</scope>
    <source>
        <strain evidence="8 9">DSM 14349</strain>
    </source>
</reference>
<dbReference type="InterPro" id="IPR002364">
    <property type="entry name" value="Quin_OxRdtase/zeta-crystal_CS"/>
</dbReference>
<evidence type="ECO:0000313" key="8">
    <source>
        <dbReference type="EMBL" id="MBP1905837.1"/>
    </source>
</evidence>
<dbReference type="SMART" id="SM00829">
    <property type="entry name" value="PKS_ER"/>
    <property type="match status" value="1"/>
</dbReference>
<keyword evidence="6" id="KW-0007">Acetylation</keyword>
<keyword evidence="5" id="KW-0694">RNA-binding</keyword>
<dbReference type="PANTHER" id="PTHR44154">
    <property type="entry name" value="QUINONE OXIDOREDUCTASE"/>
    <property type="match status" value="1"/>
</dbReference>
<protein>
    <submittedName>
        <fullName evidence="8">NADPH2:quinone reductase</fullName>
        <ecNumber evidence="8">1.6.5.5</ecNumber>
    </submittedName>
</protein>
<dbReference type="EMBL" id="JAGGKG010000010">
    <property type="protein sequence ID" value="MBP1905837.1"/>
    <property type="molecule type" value="Genomic_DNA"/>
</dbReference>
<dbReference type="Pfam" id="PF08240">
    <property type="entry name" value="ADH_N"/>
    <property type="match status" value="1"/>
</dbReference>
<dbReference type="Gene3D" id="3.40.50.720">
    <property type="entry name" value="NAD(P)-binding Rossmann-like Domain"/>
    <property type="match status" value="1"/>
</dbReference>
<comment type="subcellular location">
    <subcellularLocation>
        <location evidence="1">Cytoplasm</location>
    </subcellularLocation>
</comment>
<keyword evidence="9" id="KW-1185">Reference proteome</keyword>
<gene>
    <name evidence="8" type="ORF">J2Z32_002485</name>
</gene>
<evidence type="ECO:0000259" key="7">
    <source>
        <dbReference type="SMART" id="SM00829"/>
    </source>
</evidence>
<evidence type="ECO:0000256" key="2">
    <source>
        <dbReference type="ARBA" id="ARBA00011881"/>
    </source>
</evidence>
<proteinExistence type="predicted"/>
<dbReference type="SUPFAM" id="SSF51735">
    <property type="entry name" value="NAD(P)-binding Rossmann-fold domains"/>
    <property type="match status" value="1"/>
</dbReference>
<dbReference type="Pfam" id="PF00107">
    <property type="entry name" value="ADH_zinc_N"/>
    <property type="match status" value="1"/>
</dbReference>
<comment type="subunit">
    <text evidence="2">Homotetramer.</text>
</comment>
<keyword evidence="8" id="KW-0560">Oxidoreductase</keyword>
<keyword evidence="3" id="KW-0963">Cytoplasm</keyword>
<organism evidence="8 9">
    <name type="scientific">Paenibacillus turicensis</name>
    <dbReference type="NCBI Taxonomy" id="160487"/>
    <lineage>
        <taxon>Bacteria</taxon>
        <taxon>Bacillati</taxon>
        <taxon>Bacillota</taxon>
        <taxon>Bacilli</taxon>
        <taxon>Bacillales</taxon>
        <taxon>Paenibacillaceae</taxon>
        <taxon>Paenibacillus</taxon>
    </lineage>
</organism>
<dbReference type="Gene3D" id="3.90.180.10">
    <property type="entry name" value="Medium-chain alcohol dehydrogenases, catalytic domain"/>
    <property type="match status" value="1"/>
</dbReference>
<dbReference type="InterPro" id="IPR013149">
    <property type="entry name" value="ADH-like_C"/>
</dbReference>
<keyword evidence="4" id="KW-0521">NADP</keyword>
<dbReference type="EC" id="1.6.5.5" evidence="8"/>
<feature type="domain" description="Enoyl reductase (ER)" evidence="7">
    <location>
        <begin position="10"/>
        <end position="322"/>
    </location>
</feature>
<evidence type="ECO:0000256" key="6">
    <source>
        <dbReference type="ARBA" id="ARBA00022990"/>
    </source>
</evidence>
<dbReference type="GO" id="GO:0003960">
    <property type="term" value="F:quinone reductase (NADPH) activity"/>
    <property type="evidence" value="ECO:0007669"/>
    <property type="project" value="UniProtKB-EC"/>
</dbReference>
<evidence type="ECO:0000313" key="9">
    <source>
        <dbReference type="Proteomes" id="UP001519272"/>
    </source>
</evidence>
<dbReference type="InterPro" id="IPR020843">
    <property type="entry name" value="ER"/>
</dbReference>
<accession>A0ABS4FTD0</accession>